<keyword evidence="1" id="KW-0812">Transmembrane</keyword>
<dbReference type="Proteomes" id="UP001500979">
    <property type="component" value="Unassembled WGS sequence"/>
</dbReference>
<keyword evidence="1" id="KW-0472">Membrane</keyword>
<dbReference type="Pfam" id="PF06772">
    <property type="entry name" value="LtrA"/>
    <property type="match status" value="1"/>
</dbReference>
<keyword evidence="3" id="KW-1185">Reference proteome</keyword>
<keyword evidence="1" id="KW-1133">Transmembrane helix</keyword>
<accession>A0ABN3VE32</accession>
<name>A0ABN3VE32_9PSEU</name>
<feature type="transmembrane region" description="Helical" evidence="1">
    <location>
        <begin position="103"/>
        <end position="122"/>
    </location>
</feature>
<gene>
    <name evidence="2" type="ORF">GCM10010470_30320</name>
</gene>
<organism evidence="2 3">
    <name type="scientific">Saccharopolyspora taberi</name>
    <dbReference type="NCBI Taxonomy" id="60895"/>
    <lineage>
        <taxon>Bacteria</taxon>
        <taxon>Bacillati</taxon>
        <taxon>Actinomycetota</taxon>
        <taxon>Actinomycetes</taxon>
        <taxon>Pseudonocardiales</taxon>
        <taxon>Pseudonocardiaceae</taxon>
        <taxon>Saccharopolyspora</taxon>
    </lineage>
</organism>
<dbReference type="InterPro" id="IPR010640">
    <property type="entry name" value="Low_temperature_requirement_A"/>
</dbReference>
<feature type="transmembrane region" description="Helical" evidence="1">
    <location>
        <begin position="183"/>
        <end position="203"/>
    </location>
</feature>
<reference evidence="2 3" key="1">
    <citation type="journal article" date="2019" name="Int. J. Syst. Evol. Microbiol.">
        <title>The Global Catalogue of Microorganisms (GCM) 10K type strain sequencing project: providing services to taxonomists for standard genome sequencing and annotation.</title>
        <authorList>
            <consortium name="The Broad Institute Genomics Platform"/>
            <consortium name="The Broad Institute Genome Sequencing Center for Infectious Disease"/>
            <person name="Wu L."/>
            <person name="Ma J."/>
        </authorList>
    </citation>
    <scope>NUCLEOTIDE SEQUENCE [LARGE SCALE GENOMIC DNA]</scope>
    <source>
        <strain evidence="2 3">JCM 9383</strain>
    </source>
</reference>
<protein>
    <submittedName>
        <fullName evidence="2">Low temperature requirement protein A</fullName>
    </submittedName>
</protein>
<evidence type="ECO:0000313" key="2">
    <source>
        <dbReference type="EMBL" id="GAA2793378.1"/>
    </source>
</evidence>
<comment type="caution">
    <text evidence="2">The sequence shown here is derived from an EMBL/GenBank/DDBJ whole genome shotgun (WGS) entry which is preliminary data.</text>
</comment>
<proteinExistence type="predicted"/>
<feature type="transmembrane region" description="Helical" evidence="1">
    <location>
        <begin position="252"/>
        <end position="272"/>
    </location>
</feature>
<sequence length="407" mass="43561">MWERVNAEQPVAGHRISAWWQVMRGRDPQEAHRASTPLELFFDLCFVVAVAQAAVQLHHALAEGHWAAGLAGYAAVFFAIWWAWMNFTWFASAYDTDDVPYRLLTLLQMGGVLVLAAGVAPAFQRYDFTVVVIGYVIMRVAMIAQWLRAAAEHPEGRAAALRYAAGIAVVQLGWIARLWAPGTWAWITFLVLVAAELAVPAWAESRGRRTNWHPEHIVERYGLFTIIVLGEVILATFTAVQSSLAERGLSSSLLLIAVGGLALVFGLWWIYFTGPAARLPTLRVALSWGYGHYVVFAAIAALGAGLEAAVDTAGHHAHLSEHAAALTVAIPVVIVLGVLAALHLMTGAGTVGHPLLVAAGAVVVLALTWSPPVLGLGGAVLAMGLVLAATLTANLVVSIRRHAAVRA</sequence>
<dbReference type="EMBL" id="BAAAUX010000014">
    <property type="protein sequence ID" value="GAA2793378.1"/>
    <property type="molecule type" value="Genomic_DNA"/>
</dbReference>
<feature type="transmembrane region" description="Helical" evidence="1">
    <location>
        <begin position="351"/>
        <end position="370"/>
    </location>
</feature>
<evidence type="ECO:0000313" key="3">
    <source>
        <dbReference type="Proteomes" id="UP001500979"/>
    </source>
</evidence>
<evidence type="ECO:0000256" key="1">
    <source>
        <dbReference type="SAM" id="Phobius"/>
    </source>
</evidence>
<feature type="transmembrane region" description="Helical" evidence="1">
    <location>
        <begin position="284"/>
        <end position="304"/>
    </location>
</feature>
<feature type="transmembrane region" description="Helical" evidence="1">
    <location>
        <begin position="324"/>
        <end position="344"/>
    </location>
</feature>
<feature type="transmembrane region" description="Helical" evidence="1">
    <location>
        <begin position="376"/>
        <end position="397"/>
    </location>
</feature>
<dbReference type="PANTHER" id="PTHR36840">
    <property type="entry name" value="BLL5714 PROTEIN"/>
    <property type="match status" value="1"/>
</dbReference>
<dbReference type="PANTHER" id="PTHR36840:SF1">
    <property type="entry name" value="BLL5714 PROTEIN"/>
    <property type="match status" value="1"/>
</dbReference>
<feature type="transmembrane region" description="Helical" evidence="1">
    <location>
        <begin position="128"/>
        <end position="147"/>
    </location>
</feature>
<feature type="transmembrane region" description="Helical" evidence="1">
    <location>
        <begin position="70"/>
        <end position="91"/>
    </location>
</feature>
<feature type="transmembrane region" description="Helical" evidence="1">
    <location>
        <begin position="223"/>
        <end position="240"/>
    </location>
</feature>